<keyword evidence="5" id="KW-0732">Signal</keyword>
<protein>
    <recommendedName>
        <fullName evidence="7">Strictosidine synthase conserved region domain-containing protein</fullName>
    </recommendedName>
</protein>
<dbReference type="Proteomes" id="UP000826271">
    <property type="component" value="Unassembled WGS sequence"/>
</dbReference>
<dbReference type="Pfam" id="PF20067">
    <property type="entry name" value="SSL_N"/>
    <property type="match status" value="1"/>
</dbReference>
<dbReference type="EMBL" id="WHWC01000011">
    <property type="protein sequence ID" value="KAG8373584.1"/>
    <property type="molecule type" value="Genomic_DNA"/>
</dbReference>
<evidence type="ECO:0000256" key="3">
    <source>
        <dbReference type="ARBA" id="ARBA00022553"/>
    </source>
</evidence>
<evidence type="ECO:0000256" key="6">
    <source>
        <dbReference type="ARBA" id="ARBA00023180"/>
    </source>
</evidence>
<keyword evidence="3" id="KW-0597">Phosphoprotein</keyword>
<gene>
    <name evidence="8" type="ORF">BUALT_Bualt11G0039600</name>
</gene>
<keyword evidence="6" id="KW-0325">Glycoprotein</keyword>
<sequence length="369" mass="41150">MPKIVWRSAILMSVLPILAGVLLYQLDSFDPGAYPEELSDEKEEVGALFIPRQNPHMLRGSEKIGNGELLAPEDIAFHPKTGLIYTGCGDGWVTRVSINDSAVEKWVNTGGRPLGIVHGLHGEVIVADAHKGLLNISGDGAIELLTDEAEGLKFKLIDAVDIGPDGTLYFTDASYKYDIKDNLFDLLEGRPHGRFLSYDPSTKHTHVLVRDLYFANGVAVSSDQSFVIFCETAMRRCKKYYIQGEKKGSVDIFIENLPGLPDNIRYDGEGQYWVALTTENYLWELLQRYPFMRKVVAILESYKLRPNTEKNGGVIAVDLDGKPTSHYYDHDAFMTTTGIKIGEHLYFGSIVLPYIIRLNVSRYPATPAA</sequence>
<keyword evidence="4" id="KW-0926">Vacuole</keyword>
<dbReference type="InterPro" id="IPR011042">
    <property type="entry name" value="6-blade_b-propeller_TolB-like"/>
</dbReference>
<comment type="similarity">
    <text evidence="2">Belongs to the strictosidine synthase family.</text>
</comment>
<evidence type="ECO:0000256" key="2">
    <source>
        <dbReference type="ARBA" id="ARBA00009191"/>
    </source>
</evidence>
<reference evidence="8" key="1">
    <citation type="submission" date="2019-10" db="EMBL/GenBank/DDBJ databases">
        <authorList>
            <person name="Zhang R."/>
            <person name="Pan Y."/>
            <person name="Wang J."/>
            <person name="Ma R."/>
            <person name="Yu S."/>
        </authorList>
    </citation>
    <scope>NUCLEOTIDE SEQUENCE</scope>
    <source>
        <strain evidence="8">LA-IB0</strain>
        <tissue evidence="8">Leaf</tissue>
    </source>
</reference>
<dbReference type="SUPFAM" id="SSF63829">
    <property type="entry name" value="Calcium-dependent phosphotriesterase"/>
    <property type="match status" value="1"/>
</dbReference>
<proteinExistence type="inferred from homology"/>
<dbReference type="PANTHER" id="PTHR10426">
    <property type="entry name" value="STRICTOSIDINE SYNTHASE-RELATED"/>
    <property type="match status" value="1"/>
</dbReference>
<evidence type="ECO:0000256" key="4">
    <source>
        <dbReference type="ARBA" id="ARBA00022554"/>
    </source>
</evidence>
<keyword evidence="9" id="KW-1185">Reference proteome</keyword>
<evidence type="ECO:0000313" key="9">
    <source>
        <dbReference type="Proteomes" id="UP000826271"/>
    </source>
</evidence>
<dbReference type="GO" id="GO:0005773">
    <property type="term" value="C:vacuole"/>
    <property type="evidence" value="ECO:0007669"/>
    <property type="project" value="UniProtKB-SubCell"/>
</dbReference>
<dbReference type="Pfam" id="PF03088">
    <property type="entry name" value="Str_synth"/>
    <property type="match status" value="1"/>
</dbReference>
<evidence type="ECO:0000259" key="7">
    <source>
        <dbReference type="Pfam" id="PF03088"/>
    </source>
</evidence>
<dbReference type="FunFam" id="2.120.10.30:FF:000073">
    <property type="entry name" value="Protein STRICTOSIDINE SYNTHASE-LIKE 6"/>
    <property type="match status" value="1"/>
</dbReference>
<evidence type="ECO:0000313" key="8">
    <source>
        <dbReference type="EMBL" id="KAG8373584.1"/>
    </source>
</evidence>
<dbReference type="AlphaFoldDB" id="A0AAV6WU17"/>
<evidence type="ECO:0000256" key="1">
    <source>
        <dbReference type="ARBA" id="ARBA00004116"/>
    </source>
</evidence>
<dbReference type="InterPro" id="IPR018119">
    <property type="entry name" value="Strictosidine_synth_cons-reg"/>
</dbReference>
<feature type="domain" description="Strictosidine synthase conserved region" evidence="7">
    <location>
        <begin position="158"/>
        <end position="245"/>
    </location>
</feature>
<name>A0AAV6WU17_9LAMI</name>
<dbReference type="PANTHER" id="PTHR10426:SF88">
    <property type="entry name" value="ADIPOCYTE PLASMA MEMBRANE-ASSOCIATED PROTEIN HEMOMUCIN-RELATED"/>
    <property type="match status" value="1"/>
</dbReference>
<dbReference type="Gene3D" id="2.120.10.30">
    <property type="entry name" value="TolB, C-terminal domain"/>
    <property type="match status" value="1"/>
</dbReference>
<dbReference type="GO" id="GO:0016787">
    <property type="term" value="F:hydrolase activity"/>
    <property type="evidence" value="ECO:0007669"/>
    <property type="project" value="TreeGrafter"/>
</dbReference>
<dbReference type="GO" id="GO:0009753">
    <property type="term" value="P:response to jasmonic acid"/>
    <property type="evidence" value="ECO:0007669"/>
    <property type="project" value="UniProtKB-ARBA"/>
</dbReference>
<accession>A0AAV6WU17</accession>
<comment type="subcellular location">
    <subcellularLocation>
        <location evidence="1">Vacuole</location>
    </subcellularLocation>
</comment>
<dbReference type="GO" id="GO:0012505">
    <property type="term" value="C:endomembrane system"/>
    <property type="evidence" value="ECO:0007669"/>
    <property type="project" value="TreeGrafter"/>
</dbReference>
<comment type="caution">
    <text evidence="8">The sequence shown here is derived from an EMBL/GenBank/DDBJ whole genome shotgun (WGS) entry which is preliminary data.</text>
</comment>
<evidence type="ECO:0000256" key="5">
    <source>
        <dbReference type="ARBA" id="ARBA00022729"/>
    </source>
</evidence>
<organism evidence="8 9">
    <name type="scientific">Buddleja alternifolia</name>
    <dbReference type="NCBI Taxonomy" id="168488"/>
    <lineage>
        <taxon>Eukaryota</taxon>
        <taxon>Viridiplantae</taxon>
        <taxon>Streptophyta</taxon>
        <taxon>Embryophyta</taxon>
        <taxon>Tracheophyta</taxon>
        <taxon>Spermatophyta</taxon>
        <taxon>Magnoliopsida</taxon>
        <taxon>eudicotyledons</taxon>
        <taxon>Gunneridae</taxon>
        <taxon>Pentapetalae</taxon>
        <taxon>asterids</taxon>
        <taxon>lamiids</taxon>
        <taxon>Lamiales</taxon>
        <taxon>Scrophulariaceae</taxon>
        <taxon>Buddlejeae</taxon>
        <taxon>Buddleja</taxon>
    </lineage>
</organism>